<protein>
    <submittedName>
        <fullName evidence="1">Uncharacterized protein</fullName>
    </submittedName>
</protein>
<reference evidence="1" key="1">
    <citation type="journal article" date="2020" name="Stud. Mycol.">
        <title>101 Dothideomycetes genomes: a test case for predicting lifestyles and emergence of pathogens.</title>
        <authorList>
            <person name="Haridas S."/>
            <person name="Albert R."/>
            <person name="Binder M."/>
            <person name="Bloem J."/>
            <person name="Labutti K."/>
            <person name="Salamov A."/>
            <person name="Andreopoulos B."/>
            <person name="Baker S."/>
            <person name="Barry K."/>
            <person name="Bills G."/>
            <person name="Bluhm B."/>
            <person name="Cannon C."/>
            <person name="Castanera R."/>
            <person name="Culley D."/>
            <person name="Daum C."/>
            <person name="Ezra D."/>
            <person name="Gonzalez J."/>
            <person name="Henrissat B."/>
            <person name="Kuo A."/>
            <person name="Liang C."/>
            <person name="Lipzen A."/>
            <person name="Lutzoni F."/>
            <person name="Magnuson J."/>
            <person name="Mondo S."/>
            <person name="Nolan M."/>
            <person name="Ohm R."/>
            <person name="Pangilinan J."/>
            <person name="Park H.-J."/>
            <person name="Ramirez L."/>
            <person name="Alfaro M."/>
            <person name="Sun H."/>
            <person name="Tritt A."/>
            <person name="Yoshinaga Y."/>
            <person name="Zwiers L.-H."/>
            <person name="Turgeon B."/>
            <person name="Goodwin S."/>
            <person name="Spatafora J."/>
            <person name="Crous P."/>
            <person name="Grigoriev I."/>
        </authorList>
    </citation>
    <scope>NUCLEOTIDE SEQUENCE</scope>
    <source>
        <strain evidence="1">CBS 480.64</strain>
    </source>
</reference>
<keyword evidence="2" id="KW-1185">Reference proteome</keyword>
<proteinExistence type="predicted"/>
<dbReference type="Proteomes" id="UP000799421">
    <property type="component" value="Unassembled WGS sequence"/>
</dbReference>
<name>A0A6A7C003_9PEZI</name>
<gene>
    <name evidence="1" type="ORF">K470DRAFT_264550</name>
</gene>
<evidence type="ECO:0000313" key="1">
    <source>
        <dbReference type="EMBL" id="KAF2860255.1"/>
    </source>
</evidence>
<organism evidence="1 2">
    <name type="scientific">Piedraia hortae CBS 480.64</name>
    <dbReference type="NCBI Taxonomy" id="1314780"/>
    <lineage>
        <taxon>Eukaryota</taxon>
        <taxon>Fungi</taxon>
        <taxon>Dikarya</taxon>
        <taxon>Ascomycota</taxon>
        <taxon>Pezizomycotina</taxon>
        <taxon>Dothideomycetes</taxon>
        <taxon>Dothideomycetidae</taxon>
        <taxon>Capnodiales</taxon>
        <taxon>Piedraiaceae</taxon>
        <taxon>Piedraia</taxon>
    </lineage>
</organism>
<accession>A0A6A7C003</accession>
<evidence type="ECO:0000313" key="2">
    <source>
        <dbReference type="Proteomes" id="UP000799421"/>
    </source>
</evidence>
<dbReference type="AlphaFoldDB" id="A0A6A7C003"/>
<sequence>MPLIPIPSAEQPNDQAGHFIQPESSGSHHLLNTELDLPLYSHQLRSSCIILQDQDRKLNRTKQLVTIACKLYGLHRILLLLEGQSLPRPAIVSSNLDVIALICEFLAHRQGENPPIIPQQDTSEVGPVILRSDSCLVVCEEKDIPTNGALPVICFDTLLTEIENDSPIFCRCCKTTRATVFRLAAESQPTMPIPEDVRKKLLLAFDVLESDYSHNLPVDLGLIDLGLSTAYNRDENIFCA</sequence>
<dbReference type="EMBL" id="MU005983">
    <property type="protein sequence ID" value="KAF2860255.1"/>
    <property type="molecule type" value="Genomic_DNA"/>
</dbReference>